<reference evidence="1 2" key="2">
    <citation type="submission" date="2009-05" db="EMBL/GenBank/DDBJ databases">
        <authorList>
            <person name="Harkins D.M."/>
            <person name="DeShazer D."/>
            <person name="Woods D.E."/>
            <person name="Brinkac L.M."/>
            <person name="Brown K.A."/>
            <person name="Hung G.C."/>
            <person name="Tuanyok A."/>
            <person name="Zhang B."/>
            <person name="Nierman W.C."/>
        </authorList>
    </citation>
    <scope>NUCLEOTIDE SEQUENCE [LARGE SCALE GENOMIC DNA]</scope>
    <source>
        <strain evidence="1 2">1710a</strain>
    </source>
</reference>
<gene>
    <name evidence="1" type="ORF">BURPS1710A_2175</name>
</gene>
<dbReference type="HOGENOM" id="CLU_3325570_0_0_4"/>
<sequence length="38" mass="4225">MLVLANRAVGQSYRNHIAISVMPSVIGRLSTRERGNEQ</sequence>
<protein>
    <submittedName>
        <fullName evidence="1">Uncharacterized protein</fullName>
    </submittedName>
</protein>
<name>A0A0E1W6T4_BURPE</name>
<reference evidence="2" key="1">
    <citation type="submission" date="2007-08" db="EMBL/GenBank/DDBJ databases">
        <title>Annotation of Burkholderia pseudomallei 1710a.</title>
        <authorList>
            <person name="Harkins D.M."/>
            <person name="DeShazer D."/>
            <person name="Woods D.E."/>
            <person name="Brinkac L.M."/>
            <person name="Brown K.A."/>
            <person name="Hung G.C."/>
            <person name="Tuanyok A."/>
            <person name="Zhang B."/>
            <person name="Nierman W.C."/>
        </authorList>
    </citation>
    <scope>NUCLEOTIDE SEQUENCE [LARGE SCALE GENOMIC DNA]</scope>
    <source>
        <strain evidence="2">1710a</strain>
    </source>
</reference>
<organism evidence="1 2">
    <name type="scientific">Burkholderia pseudomallei 1710a</name>
    <dbReference type="NCBI Taxonomy" id="320371"/>
    <lineage>
        <taxon>Bacteria</taxon>
        <taxon>Pseudomonadati</taxon>
        <taxon>Pseudomonadota</taxon>
        <taxon>Betaproteobacteria</taxon>
        <taxon>Burkholderiales</taxon>
        <taxon>Burkholderiaceae</taxon>
        <taxon>Burkholderia</taxon>
        <taxon>pseudomallei group</taxon>
    </lineage>
</organism>
<evidence type="ECO:0000313" key="1">
    <source>
        <dbReference type="EMBL" id="EET08930.1"/>
    </source>
</evidence>
<evidence type="ECO:0000313" key="2">
    <source>
        <dbReference type="Proteomes" id="UP000001812"/>
    </source>
</evidence>
<accession>A0A0E1W6T4</accession>
<dbReference type="EMBL" id="CM000832">
    <property type="protein sequence ID" value="EET08930.1"/>
    <property type="molecule type" value="Genomic_DNA"/>
</dbReference>
<proteinExistence type="predicted"/>
<dbReference type="Proteomes" id="UP000001812">
    <property type="component" value="Chromosome I"/>
</dbReference>
<dbReference type="AlphaFoldDB" id="A0A0E1W6T4"/>